<accession>A0A1Y4SUM0</accession>
<dbReference type="RefSeq" id="WP_087358676.1">
    <property type="nucleotide sequence ID" value="NZ_NFLJ01000027.1"/>
</dbReference>
<feature type="transmembrane region" description="Helical" evidence="1">
    <location>
        <begin position="66"/>
        <end position="89"/>
    </location>
</feature>
<dbReference type="AlphaFoldDB" id="A0A1Y4SUM0"/>
<evidence type="ECO:0000256" key="1">
    <source>
        <dbReference type="SAM" id="Phobius"/>
    </source>
</evidence>
<protein>
    <recommendedName>
        <fullName evidence="4">O-antigen polysaccharide polymerase Wzy</fullName>
    </recommendedName>
</protein>
<feature type="transmembrane region" description="Helical" evidence="1">
    <location>
        <begin position="220"/>
        <end position="238"/>
    </location>
</feature>
<keyword evidence="1" id="KW-0812">Transmembrane</keyword>
<feature type="transmembrane region" description="Helical" evidence="1">
    <location>
        <begin position="387"/>
        <end position="409"/>
    </location>
</feature>
<feature type="transmembrane region" description="Helical" evidence="1">
    <location>
        <begin position="306"/>
        <end position="329"/>
    </location>
</feature>
<dbReference type="Pfam" id="PF14296">
    <property type="entry name" value="O-ag_pol_Wzy"/>
    <property type="match status" value="1"/>
</dbReference>
<dbReference type="Proteomes" id="UP000195305">
    <property type="component" value="Unassembled WGS sequence"/>
</dbReference>
<feature type="transmembrane region" description="Helical" evidence="1">
    <location>
        <begin position="149"/>
        <end position="170"/>
    </location>
</feature>
<comment type="caution">
    <text evidence="2">The sequence shown here is derived from an EMBL/GenBank/DDBJ whole genome shotgun (WGS) entry which is preliminary data.</text>
</comment>
<dbReference type="OrthoDB" id="2084129at2"/>
<sequence length="470" mass="54777">MIKFQKYASIFSIILFCILGVFLIFSLLNIYNLFIDYSLNIMGYVLVIWIIYTWKSSTKESIFTPYIIFMIFIVLFNYGQPLLWAFNIISDTDITNYLFLGTNLVASKIDIQNLKILTCIMIYALHFGAILSTSFKKTEKYSNVNYDRYILLVGYIFAIISVPLTLYRYLTFLSISSVHGYGAIYYSNDFQLASLTFIVEMFFFPSLLCILLGGKFKKKYQIIVWSIMLFYTIINLSMGDRGTWLYKIIILIWLEFYYYQPKIDFKKIMLYILLLLPFLYIVYAIVELRDYGKIEITSIIKELGNIEFPLISALREMGGSMNILAYIYIYGASFWNYGNTYIPAILGVISSRYFPMLGLQVILIDDYFSQYLNLSYGTGFSLFGECYLNFGIFSVLFLLILGYVLGLLFRNNSNHFSNIRLFIIASSLSTLIGWIRGSSFLYFKSFFYGVIVFYLLIVLLSRIKINGRRL</sequence>
<proteinExistence type="predicted"/>
<name>A0A1Y4SUM0_9FIRM</name>
<feature type="transmembrane region" description="Helical" evidence="1">
    <location>
        <begin position="416"/>
        <end position="435"/>
    </location>
</feature>
<feature type="transmembrane region" description="Helical" evidence="1">
    <location>
        <begin position="268"/>
        <end position="286"/>
    </location>
</feature>
<keyword evidence="3" id="KW-1185">Reference proteome</keyword>
<gene>
    <name evidence="2" type="ORF">B5E75_09445</name>
</gene>
<feature type="transmembrane region" description="Helical" evidence="1">
    <location>
        <begin position="244"/>
        <end position="259"/>
    </location>
</feature>
<evidence type="ECO:0000313" key="3">
    <source>
        <dbReference type="Proteomes" id="UP000195305"/>
    </source>
</evidence>
<feature type="transmembrane region" description="Helical" evidence="1">
    <location>
        <begin position="7"/>
        <end position="31"/>
    </location>
</feature>
<keyword evidence="1" id="KW-1133">Transmembrane helix</keyword>
<feature type="transmembrane region" description="Helical" evidence="1">
    <location>
        <begin position="190"/>
        <end position="213"/>
    </location>
</feature>
<feature type="transmembrane region" description="Helical" evidence="1">
    <location>
        <begin position="37"/>
        <end position="54"/>
    </location>
</feature>
<dbReference type="InterPro" id="IPR029468">
    <property type="entry name" value="O-ag_pol_Wzy"/>
</dbReference>
<feature type="transmembrane region" description="Helical" evidence="1">
    <location>
        <begin position="109"/>
        <end position="128"/>
    </location>
</feature>
<feature type="transmembrane region" description="Helical" evidence="1">
    <location>
        <begin position="441"/>
        <end position="460"/>
    </location>
</feature>
<feature type="transmembrane region" description="Helical" evidence="1">
    <location>
        <begin position="341"/>
        <end position="364"/>
    </location>
</feature>
<reference evidence="2 3" key="1">
    <citation type="journal article" date="2018" name="BMC Genomics">
        <title>Whole genome sequencing and function prediction of 133 gut anaerobes isolated from chicken caecum in pure cultures.</title>
        <authorList>
            <person name="Medvecky M."/>
            <person name="Cejkova D."/>
            <person name="Polansky O."/>
            <person name="Karasova D."/>
            <person name="Kubasova T."/>
            <person name="Cizek A."/>
            <person name="Rychlik I."/>
        </authorList>
    </citation>
    <scope>NUCLEOTIDE SEQUENCE [LARGE SCALE GENOMIC DNA]</scope>
    <source>
        <strain evidence="2 3">An13</strain>
    </source>
</reference>
<organism evidence="2 3">
    <name type="scientific">Massilimicrobiota timonensis</name>
    <dbReference type="NCBI Taxonomy" id="1776392"/>
    <lineage>
        <taxon>Bacteria</taxon>
        <taxon>Bacillati</taxon>
        <taxon>Bacillota</taxon>
        <taxon>Erysipelotrichia</taxon>
        <taxon>Erysipelotrichales</taxon>
        <taxon>Erysipelotrichaceae</taxon>
        <taxon>Massilimicrobiota</taxon>
    </lineage>
</organism>
<evidence type="ECO:0008006" key="4">
    <source>
        <dbReference type="Google" id="ProtNLM"/>
    </source>
</evidence>
<keyword evidence="1" id="KW-0472">Membrane</keyword>
<dbReference type="EMBL" id="NFLJ01000027">
    <property type="protein sequence ID" value="OUQ33618.1"/>
    <property type="molecule type" value="Genomic_DNA"/>
</dbReference>
<evidence type="ECO:0000313" key="2">
    <source>
        <dbReference type="EMBL" id="OUQ33618.1"/>
    </source>
</evidence>